<evidence type="ECO:0000313" key="4">
    <source>
        <dbReference type="Proteomes" id="UP000177943"/>
    </source>
</evidence>
<proteinExistence type="predicted"/>
<organism evidence="3 4">
    <name type="scientific">Candidatus Taylorbacteria bacterium RIFCSPHIGHO2_02_FULL_45_35</name>
    <dbReference type="NCBI Taxonomy" id="1802311"/>
    <lineage>
        <taxon>Bacteria</taxon>
        <taxon>Candidatus Tayloriibacteriota</taxon>
    </lineage>
</organism>
<evidence type="ECO:0000313" key="3">
    <source>
        <dbReference type="EMBL" id="OHA26271.1"/>
    </source>
</evidence>
<keyword evidence="2" id="KW-0472">Membrane</keyword>
<reference evidence="3 4" key="1">
    <citation type="journal article" date="2016" name="Nat. Commun.">
        <title>Thousands of microbial genomes shed light on interconnected biogeochemical processes in an aquifer system.</title>
        <authorList>
            <person name="Anantharaman K."/>
            <person name="Brown C.T."/>
            <person name="Hug L.A."/>
            <person name="Sharon I."/>
            <person name="Castelle C.J."/>
            <person name="Probst A.J."/>
            <person name="Thomas B.C."/>
            <person name="Singh A."/>
            <person name="Wilkins M.J."/>
            <person name="Karaoz U."/>
            <person name="Brodie E.L."/>
            <person name="Williams K.H."/>
            <person name="Hubbard S.S."/>
            <person name="Banfield J.F."/>
        </authorList>
    </citation>
    <scope>NUCLEOTIDE SEQUENCE [LARGE SCALE GENOMIC DNA]</scope>
</reference>
<name>A0A1G2MTD6_9BACT</name>
<feature type="compositionally biased region" description="Basic and acidic residues" evidence="1">
    <location>
        <begin position="177"/>
        <end position="190"/>
    </location>
</feature>
<keyword evidence="2" id="KW-1133">Transmembrane helix</keyword>
<dbReference type="Proteomes" id="UP000177943">
    <property type="component" value="Unassembled WGS sequence"/>
</dbReference>
<comment type="caution">
    <text evidence="3">The sequence shown here is derived from an EMBL/GenBank/DDBJ whole genome shotgun (WGS) entry which is preliminary data.</text>
</comment>
<evidence type="ECO:0000256" key="2">
    <source>
        <dbReference type="SAM" id="Phobius"/>
    </source>
</evidence>
<dbReference type="EMBL" id="MHRP01000034">
    <property type="protein sequence ID" value="OHA26271.1"/>
    <property type="molecule type" value="Genomic_DNA"/>
</dbReference>
<feature type="transmembrane region" description="Helical" evidence="2">
    <location>
        <begin position="21"/>
        <end position="45"/>
    </location>
</feature>
<accession>A0A1G2MTD6</accession>
<evidence type="ECO:0008006" key="5">
    <source>
        <dbReference type="Google" id="ProtNLM"/>
    </source>
</evidence>
<feature type="region of interest" description="Disordered" evidence="1">
    <location>
        <begin position="159"/>
        <end position="190"/>
    </location>
</feature>
<feature type="transmembrane region" description="Helical" evidence="2">
    <location>
        <begin position="309"/>
        <end position="330"/>
    </location>
</feature>
<keyword evidence="2" id="KW-0812">Transmembrane</keyword>
<protein>
    <recommendedName>
        <fullName evidence="5">SH3b domain-containing protein</fullName>
    </recommendedName>
</protein>
<sequence length="465" mass="51135">MADEKKDKKDKKETKSSGSSFETMAEIILVIIVLASLAGSVVDWFGGSSIGRLFSGSFFLEKQAISGLFVGVPVSKGVSLLASGRLFDTPGGTVIGTKEVGSKGTIIAGPEYANGERYWLVGFSDGTRGWVAESSLQNENGGAFRPGRSPVGSMVTTFGDPEGEGTTVLGSDGRVIGSHEKGEKGTVTRGPEVRDGKRFWFVDFENGADGWVAEEELQNETGGKFDNGNLLPGHRVVSKNETAIYGTPGGADSKSQRKDVEGTIVRGPVYFNGERYWYVDFDSGPDGWVTEKDILLKNDVTIFTRITSFLKFIGTAIALVFLTGAVYAFIRLRDLNTAERPKYSVDKPKEIPKEDQVDPRWERIINHLNSENPNDWRLAILEADIILDGMLQSMGYHGDTIGERLKSVEESDFTAINLAWEAHKVRNLIAHQGSDYLITQREAKRVISLYRQVFEEFHLHTKGSE</sequence>
<gene>
    <name evidence="3" type="ORF">A3D56_02335</name>
</gene>
<evidence type="ECO:0000256" key="1">
    <source>
        <dbReference type="SAM" id="MobiDB-lite"/>
    </source>
</evidence>
<dbReference type="AlphaFoldDB" id="A0A1G2MTD6"/>